<keyword evidence="2" id="KW-1185">Reference proteome</keyword>
<proteinExistence type="predicted"/>
<gene>
    <name evidence="1" type="ORF">PAESOLCIP111_04550</name>
</gene>
<dbReference type="Proteomes" id="UP000693672">
    <property type="component" value="Unassembled WGS sequence"/>
</dbReference>
<dbReference type="EMBL" id="CAJVAS010000025">
    <property type="protein sequence ID" value="CAG7643766.1"/>
    <property type="molecule type" value="Genomic_DNA"/>
</dbReference>
<reference evidence="1" key="1">
    <citation type="submission" date="2021-06" db="EMBL/GenBank/DDBJ databases">
        <authorList>
            <person name="Criscuolo A."/>
        </authorList>
    </citation>
    <scope>NUCLEOTIDE SEQUENCE</scope>
    <source>
        <strain evidence="1">CIP111600</strain>
    </source>
</reference>
<protein>
    <submittedName>
        <fullName evidence="1">Uncharacterized protein</fullName>
    </submittedName>
</protein>
<comment type="caution">
    <text evidence="1">The sequence shown here is derived from an EMBL/GenBank/DDBJ whole genome shotgun (WGS) entry which is preliminary data.</text>
</comment>
<dbReference type="RefSeq" id="WP_218094260.1">
    <property type="nucleotide sequence ID" value="NZ_CAJVAS010000025.1"/>
</dbReference>
<evidence type="ECO:0000313" key="1">
    <source>
        <dbReference type="EMBL" id="CAG7643766.1"/>
    </source>
</evidence>
<evidence type="ECO:0000313" key="2">
    <source>
        <dbReference type="Proteomes" id="UP000693672"/>
    </source>
</evidence>
<accession>A0A916K7P5</accession>
<name>A0A916K7P5_9BACL</name>
<dbReference type="AlphaFoldDB" id="A0A916K7P5"/>
<sequence length="854" mass="95506">MVLDERSLRDELKPAMEVRRFLGKALEELGGGATGGAQSAHLRLKLLTEAWSADRAKEQGNPGDPSPTAHSGSSIRQTLRSCFFSQGYYFQLLAGLKRIGAADDRLYDSAAALAQDVLRPAERDANNRSFFFAIGQAHAARLFPHLPEAESWNRYAEAVWSDWYDPGDCYEPGYVAHNIKQVIELGLILGKEAELRSAKAAAAYRRYREQISPTGLAVQPGDGGHQAAYVDALALMAEVTGDGTFLWAAQQALFAGGYGGYYNAEGRRLSAAEAAGAYRHKLEPFRALGVEPAMPPAAGGIQHMYPCTYRIADRLILNASMEQGKPYAAFYVNDRMETLHHAHEDNRGELYHYEADGVMYLSRTGWHKWAGQTNTFVVGDMAAEFPFCYSSGLRRNRWYKASANMRMLRDYMASERYEQLYATPESFRHAGEPVSGDETMKPLPHFFKDRLSPYGVFISNPEGMAGKNEVLTIRDVTISINTFVRGGKHRFPNSIPWYREYREAAPADGPVELLLSRLHIAGPKGMLRLIDPDTLLEGLKVDFYEDGKKGTPEERRALTPDEESRYVSVVRDERTGTKALKVICPPGRIDLTWGGMEHEVHLTDGYQRIGFDYMYISDVSEFLRTPIRLMVNGMTCRSMYIDHQQGGVLRESASEMQGQDSYGSMRYEGVYTHDSHWTRQTLLTEEGYLLVVDRFAPGAEADGMAGGPVWQLPRLDEQGVFWFDMTADAQRGKKLTVYFHPQRGRQYGVQFQPKLWHDKAYAVYDKAVFEAGREETFVSVMVPHDADVSGAAVSGKSHYHSRLVGPGEDSQGIVTEVSPDGTVTVRLLPSAEWRVAPIELTLRKDGGWRVIRGS</sequence>
<organism evidence="1 2">
    <name type="scientific">Paenibacillus solanacearum</name>
    <dbReference type="NCBI Taxonomy" id="2048548"/>
    <lineage>
        <taxon>Bacteria</taxon>
        <taxon>Bacillati</taxon>
        <taxon>Bacillota</taxon>
        <taxon>Bacilli</taxon>
        <taxon>Bacillales</taxon>
        <taxon>Paenibacillaceae</taxon>
        <taxon>Paenibacillus</taxon>
    </lineage>
</organism>